<sequence>MRYRWSITRLSSLEGLCSWDEKQPEASVRKQRVPCPQWALAQGESSDFSEKQVRVLWLSADKAAYEKAGNGRKLRFFIIKA</sequence>
<dbReference type="Proteomes" id="UP000195072">
    <property type="component" value="Unassembled WGS sequence"/>
</dbReference>
<dbReference type="AlphaFoldDB" id="A0A252EGL2"/>
<accession>A0A252EGL2</accession>
<organism evidence="1 2">
    <name type="scientific">Acetobacter senegalensis</name>
    <dbReference type="NCBI Taxonomy" id="446692"/>
    <lineage>
        <taxon>Bacteria</taxon>
        <taxon>Pseudomonadati</taxon>
        <taxon>Pseudomonadota</taxon>
        <taxon>Alphaproteobacteria</taxon>
        <taxon>Acetobacterales</taxon>
        <taxon>Acetobacteraceae</taxon>
        <taxon>Acetobacter</taxon>
    </lineage>
</organism>
<gene>
    <name evidence="1" type="ORF">HK16_16915</name>
</gene>
<proteinExistence type="predicted"/>
<dbReference type="EMBL" id="JOOZ01000068">
    <property type="protein sequence ID" value="OUL65442.1"/>
    <property type="molecule type" value="Genomic_DNA"/>
</dbReference>
<evidence type="ECO:0000313" key="2">
    <source>
        <dbReference type="Proteomes" id="UP000195072"/>
    </source>
</evidence>
<reference evidence="1 2" key="1">
    <citation type="submission" date="2014-06" db="EMBL/GenBank/DDBJ databases">
        <authorList>
            <person name="Ju J."/>
            <person name="Zhang J."/>
        </authorList>
    </citation>
    <scope>NUCLEOTIDE SEQUENCE [LARGE SCALE GENOMIC DNA]</scope>
    <source>
        <strain evidence="1">DmL_050</strain>
    </source>
</reference>
<protein>
    <submittedName>
        <fullName evidence="1">Uncharacterized protein</fullName>
    </submittedName>
</protein>
<evidence type="ECO:0000313" key="1">
    <source>
        <dbReference type="EMBL" id="OUL65442.1"/>
    </source>
</evidence>
<comment type="caution">
    <text evidence="1">The sequence shown here is derived from an EMBL/GenBank/DDBJ whole genome shotgun (WGS) entry which is preliminary data.</text>
</comment>
<name>A0A252EGL2_9PROT</name>